<keyword evidence="2" id="KW-1133">Transmembrane helix</keyword>
<dbReference type="Proteomes" id="UP000011021">
    <property type="component" value="Unassembled WGS sequence"/>
</dbReference>
<reference evidence="3 4" key="1">
    <citation type="submission" date="2010-12" db="EMBL/GenBank/DDBJ databases">
        <authorList>
            <person name="Muzny D."/>
            <person name="Qin X."/>
            <person name="Deng J."/>
            <person name="Jiang H."/>
            <person name="Liu Y."/>
            <person name="Qu J."/>
            <person name="Song X.-Z."/>
            <person name="Zhang L."/>
            <person name="Thornton R."/>
            <person name="Coyle M."/>
            <person name="Francisco L."/>
            <person name="Jackson L."/>
            <person name="Javaid M."/>
            <person name="Korchina V."/>
            <person name="Kovar C."/>
            <person name="Mata R."/>
            <person name="Mathew T."/>
            <person name="Ngo R."/>
            <person name="Nguyen L."/>
            <person name="Nguyen N."/>
            <person name="Okwuonu G."/>
            <person name="Ongeri F."/>
            <person name="Pham C."/>
            <person name="Simmons D."/>
            <person name="Wilczek-Boney K."/>
            <person name="Hale W."/>
            <person name="Jakkamsetti A."/>
            <person name="Pham P."/>
            <person name="Ruth R."/>
            <person name="San Lucas F."/>
            <person name="Warren J."/>
            <person name="Zhang J."/>
            <person name="Zhao Z."/>
            <person name="Zhou C."/>
            <person name="Zhu D."/>
            <person name="Lee S."/>
            <person name="Bess C."/>
            <person name="Blankenburg K."/>
            <person name="Forbes L."/>
            <person name="Fu Q."/>
            <person name="Gubbala S."/>
            <person name="Hirani K."/>
            <person name="Jayaseelan J.C."/>
            <person name="Lara F."/>
            <person name="Munidasa M."/>
            <person name="Palculict T."/>
            <person name="Patil S."/>
            <person name="Pu L.-L."/>
            <person name="Saada N."/>
            <person name="Tang L."/>
            <person name="Weissenberger G."/>
            <person name="Zhu Y."/>
            <person name="Hemphill L."/>
            <person name="Shang Y."/>
            <person name="Youmans B."/>
            <person name="Ayvaz T."/>
            <person name="Ross M."/>
            <person name="Santibanez J."/>
            <person name="Aqrawi P."/>
            <person name="Gross S."/>
            <person name="Joshi V."/>
            <person name="Fowler G."/>
            <person name="Nazareth L."/>
            <person name="Reid J."/>
            <person name="Worley K."/>
            <person name="Petrosino J."/>
            <person name="Highlander S."/>
            <person name="Gibbs R."/>
        </authorList>
    </citation>
    <scope>NUCLEOTIDE SEQUENCE [LARGE SCALE GENOMIC DNA]</scope>
    <source>
        <strain evidence="3 4">ATCC 51599</strain>
    </source>
</reference>
<feature type="region of interest" description="Disordered" evidence="1">
    <location>
        <begin position="133"/>
        <end position="162"/>
    </location>
</feature>
<dbReference type="HOGENOM" id="CLU_1260111_0_0_4"/>
<keyword evidence="2" id="KW-0472">Membrane</keyword>
<dbReference type="AlphaFoldDB" id="E7RXS3"/>
<dbReference type="RefSeq" id="WP_005673777.1">
    <property type="nucleotide sequence ID" value="NZ_CP146288.1"/>
</dbReference>
<name>E7RXS3_9BURK</name>
<evidence type="ECO:0000313" key="4">
    <source>
        <dbReference type="Proteomes" id="UP000011021"/>
    </source>
</evidence>
<organism evidence="3 4">
    <name type="scientific">Lautropia mirabilis ATCC 51599</name>
    <dbReference type="NCBI Taxonomy" id="887898"/>
    <lineage>
        <taxon>Bacteria</taxon>
        <taxon>Pseudomonadati</taxon>
        <taxon>Pseudomonadota</taxon>
        <taxon>Betaproteobacteria</taxon>
        <taxon>Burkholderiales</taxon>
        <taxon>Burkholderiaceae</taxon>
        <taxon>Lautropia</taxon>
    </lineage>
</organism>
<evidence type="ECO:0000256" key="2">
    <source>
        <dbReference type="SAM" id="Phobius"/>
    </source>
</evidence>
<feature type="transmembrane region" description="Helical" evidence="2">
    <location>
        <begin position="30"/>
        <end position="55"/>
    </location>
</feature>
<protein>
    <submittedName>
        <fullName evidence="3">Uncharacterized protein</fullName>
    </submittedName>
</protein>
<proteinExistence type="predicted"/>
<feature type="transmembrane region" description="Helical" evidence="2">
    <location>
        <begin position="180"/>
        <end position="199"/>
    </location>
</feature>
<evidence type="ECO:0000313" key="3">
    <source>
        <dbReference type="EMBL" id="EFV94747.1"/>
    </source>
</evidence>
<keyword evidence="2" id="KW-0812">Transmembrane</keyword>
<dbReference type="EMBL" id="AEQP01000010">
    <property type="protein sequence ID" value="EFV94747.1"/>
    <property type="molecule type" value="Genomic_DNA"/>
</dbReference>
<gene>
    <name evidence="3" type="ORF">HMPREF0551_1494</name>
</gene>
<evidence type="ECO:0000256" key="1">
    <source>
        <dbReference type="SAM" id="MobiDB-lite"/>
    </source>
</evidence>
<accession>E7RXS3</accession>
<keyword evidence="4" id="KW-1185">Reference proteome</keyword>
<dbReference type="STRING" id="887898.HMPREF0551_1494"/>
<sequence length="219" mass="22986">MRKWLAFSIVGILLLSMLQGGQGFLDSLLMLLFFLIFDGKGHVVVVLLVLALLVAREVRARRARELAGKQLVEVIRQRTAAMEARIALLEGRAPDVKAGGGEGDDLAVHAAERGAAKGGAMAGGFGTAGAGSSLGKAGPGQAKGNEGAAPRDVGGRVKPEDVAGDEGPGWRVLFVDLAKMVVFVSFLALLWAGSAHLFACGEPKLGRLEVSFEKCEMHR</sequence>
<comment type="caution">
    <text evidence="3">The sequence shown here is derived from an EMBL/GenBank/DDBJ whole genome shotgun (WGS) entry which is preliminary data.</text>
</comment>